<dbReference type="RefSeq" id="WP_106198631.1">
    <property type="nucleotide sequence ID" value="NZ_JAXEIU010000063.1"/>
</dbReference>
<reference evidence="1 2" key="1">
    <citation type="submission" date="2018-05" db="EMBL/GenBank/DDBJ databases">
        <title>Animal gut microbial communities from fecal samples from Wisconsin, USA.</title>
        <authorList>
            <person name="Neumann A."/>
        </authorList>
    </citation>
    <scope>NUCLEOTIDE SEQUENCE [LARGE SCALE GENOMIC DNA]</scope>
    <source>
        <strain evidence="1 2">UWS4</strain>
    </source>
</reference>
<dbReference type="PANTHER" id="PTHR23416">
    <property type="entry name" value="SIALIC ACID SYNTHASE-RELATED"/>
    <property type="match status" value="1"/>
</dbReference>
<keyword evidence="2" id="KW-1185">Reference proteome</keyword>
<evidence type="ECO:0000313" key="1">
    <source>
        <dbReference type="EMBL" id="PWL01951.1"/>
    </source>
</evidence>
<accession>A0ABX5LL09</accession>
<name>A0ABX5LL09_9BACT</name>
<comment type="caution">
    <text evidence="1">The sequence shown here is derived from an EMBL/GenBank/DDBJ whole genome shotgun (WGS) entry which is preliminary data.</text>
</comment>
<evidence type="ECO:0000313" key="2">
    <source>
        <dbReference type="Proteomes" id="UP000245523"/>
    </source>
</evidence>
<proteinExistence type="predicted"/>
<dbReference type="Gene3D" id="2.160.10.10">
    <property type="entry name" value="Hexapeptide repeat proteins"/>
    <property type="match status" value="1"/>
</dbReference>
<organism evidence="1 2">
    <name type="scientific">Hallerella porci</name>
    <dbReference type="NCBI Taxonomy" id="1945871"/>
    <lineage>
        <taxon>Bacteria</taxon>
        <taxon>Pseudomonadati</taxon>
        <taxon>Fibrobacterota</taxon>
        <taxon>Fibrobacteria</taxon>
        <taxon>Fibrobacterales</taxon>
        <taxon>Fibrobacteraceae</taxon>
        <taxon>Hallerella</taxon>
    </lineage>
</organism>
<dbReference type="InterPro" id="IPR051159">
    <property type="entry name" value="Hexapeptide_acetyltransf"/>
</dbReference>
<dbReference type="EMBL" id="QGHD01000009">
    <property type="protein sequence ID" value="PWL01951.1"/>
    <property type="molecule type" value="Genomic_DNA"/>
</dbReference>
<sequence>MRIVRKILRKAAMIFRRAFYRILSDAHVSGKPINSSPLLAQGAGKISFAKNVHVGVENDADFWNSYAFFNPRNENAKIEIAENVWVGNRFVAIAEGPGIFIGKNTLIGNGVKIYDSDFHSTAPEVRLSAMPKRAAVKIAEDVWIGDNVMILKGSEIAEHSVVAAGAVVAGKFPAGVILGGVPAKIIGEVHG</sequence>
<dbReference type="InterPro" id="IPR001451">
    <property type="entry name" value="Hexapep"/>
</dbReference>
<keyword evidence="1" id="KW-0808">Transferase</keyword>
<dbReference type="GO" id="GO:0016740">
    <property type="term" value="F:transferase activity"/>
    <property type="evidence" value="ECO:0007669"/>
    <property type="project" value="UniProtKB-KW"/>
</dbReference>
<dbReference type="InterPro" id="IPR011004">
    <property type="entry name" value="Trimer_LpxA-like_sf"/>
</dbReference>
<dbReference type="Pfam" id="PF00132">
    <property type="entry name" value="Hexapep"/>
    <property type="match status" value="1"/>
</dbReference>
<dbReference type="CDD" id="cd04647">
    <property type="entry name" value="LbH_MAT_like"/>
    <property type="match status" value="1"/>
</dbReference>
<protein>
    <submittedName>
        <fullName evidence="1">Transferase family hexapeptide repeat protein</fullName>
    </submittedName>
</protein>
<dbReference type="Proteomes" id="UP000245523">
    <property type="component" value="Unassembled WGS sequence"/>
</dbReference>
<gene>
    <name evidence="1" type="ORF">B0H50_10940</name>
</gene>
<dbReference type="SUPFAM" id="SSF51161">
    <property type="entry name" value="Trimeric LpxA-like enzymes"/>
    <property type="match status" value="1"/>
</dbReference>